<dbReference type="GO" id="GO:0003989">
    <property type="term" value="F:acetyl-CoA carboxylase activity"/>
    <property type="evidence" value="ECO:0007669"/>
    <property type="project" value="InterPro"/>
</dbReference>
<accession>A0A5C4WYR2</accession>
<evidence type="ECO:0000313" key="2">
    <source>
        <dbReference type="Proteomes" id="UP000312512"/>
    </source>
</evidence>
<comment type="caution">
    <text evidence="1">The sequence shown here is derived from an EMBL/GenBank/DDBJ whole genome shotgun (WGS) entry which is preliminary data.</text>
</comment>
<protein>
    <submittedName>
        <fullName evidence="1">Acyl-CoA carboxylase subunit epsilon</fullName>
    </submittedName>
</protein>
<dbReference type="EMBL" id="VDLX02000001">
    <property type="protein sequence ID" value="KAB8197689.1"/>
    <property type="molecule type" value="Genomic_DNA"/>
</dbReference>
<dbReference type="GO" id="GO:0004658">
    <property type="term" value="F:propionyl-CoA carboxylase activity"/>
    <property type="evidence" value="ECO:0007669"/>
    <property type="project" value="InterPro"/>
</dbReference>
<dbReference type="Pfam" id="PF13822">
    <property type="entry name" value="ACC_epsilon"/>
    <property type="match status" value="1"/>
</dbReference>
<dbReference type="OrthoDB" id="4300992at2"/>
<gene>
    <name evidence="1" type="ORF">FH608_003920</name>
</gene>
<dbReference type="Proteomes" id="UP000312512">
    <property type="component" value="Unassembled WGS sequence"/>
</dbReference>
<proteinExistence type="predicted"/>
<name>A0A5C4WYR2_9ACTN</name>
<dbReference type="InterPro" id="IPR032716">
    <property type="entry name" value="ACC_epsilon"/>
</dbReference>
<organism evidence="1 2">
    <name type="scientific">Nonomuraea phyllanthi</name>
    <dbReference type="NCBI Taxonomy" id="2219224"/>
    <lineage>
        <taxon>Bacteria</taxon>
        <taxon>Bacillati</taxon>
        <taxon>Actinomycetota</taxon>
        <taxon>Actinomycetes</taxon>
        <taxon>Streptosporangiales</taxon>
        <taxon>Streptosporangiaceae</taxon>
        <taxon>Nonomuraea</taxon>
    </lineage>
</organism>
<dbReference type="RefSeq" id="WP_139628371.1">
    <property type="nucleotide sequence ID" value="NZ_VDLX02000001.1"/>
</dbReference>
<keyword evidence="2" id="KW-1185">Reference proteome</keyword>
<dbReference type="AlphaFoldDB" id="A0A5C4WYR2"/>
<sequence>MKPDLVIVRGDATPEEVAALVAVLATRHGRQQPSPAPRRRTWRNPVRAMRKPVLPGKSAWRMSALP</sequence>
<evidence type="ECO:0000313" key="1">
    <source>
        <dbReference type="EMBL" id="KAB8197689.1"/>
    </source>
</evidence>
<reference evidence="1 2" key="1">
    <citation type="submission" date="2019-10" db="EMBL/GenBank/DDBJ databases">
        <title>Nonomuraea sp. nov., isolated from Phyllanthus amarus.</title>
        <authorList>
            <person name="Klykleung N."/>
            <person name="Tanasupawat S."/>
        </authorList>
    </citation>
    <scope>NUCLEOTIDE SEQUENCE [LARGE SCALE GENOMIC DNA]</scope>
    <source>
        <strain evidence="1 2">PA1-10</strain>
    </source>
</reference>